<dbReference type="GO" id="GO:0008270">
    <property type="term" value="F:zinc ion binding"/>
    <property type="evidence" value="ECO:0007669"/>
    <property type="project" value="InterPro"/>
</dbReference>
<dbReference type="PROSITE" id="PS01162">
    <property type="entry name" value="QOR_ZETA_CRYSTAL"/>
    <property type="match status" value="1"/>
</dbReference>
<protein>
    <submittedName>
        <fullName evidence="2">Alcohol dehydrogenase</fullName>
    </submittedName>
</protein>
<dbReference type="InterPro" id="IPR051397">
    <property type="entry name" value="Zn-ADH-like_protein"/>
</dbReference>
<dbReference type="PANTHER" id="PTHR43677:SF4">
    <property type="entry name" value="QUINONE OXIDOREDUCTASE-LIKE PROTEIN 2"/>
    <property type="match status" value="1"/>
</dbReference>
<evidence type="ECO:0000313" key="3">
    <source>
        <dbReference type="Proteomes" id="UP000076738"/>
    </source>
</evidence>
<dbReference type="SUPFAM" id="SSF51735">
    <property type="entry name" value="NAD(P)-binding Rossmann-fold domains"/>
    <property type="match status" value="1"/>
</dbReference>
<dbReference type="Pfam" id="PF00107">
    <property type="entry name" value="ADH_zinc_N"/>
    <property type="match status" value="1"/>
</dbReference>
<dbReference type="SMART" id="SM00829">
    <property type="entry name" value="PKS_ER"/>
    <property type="match status" value="1"/>
</dbReference>
<dbReference type="SUPFAM" id="SSF50129">
    <property type="entry name" value="GroES-like"/>
    <property type="match status" value="1"/>
</dbReference>
<dbReference type="Gene3D" id="3.40.50.720">
    <property type="entry name" value="NAD(P)-binding Rossmann-like Domain"/>
    <property type="match status" value="1"/>
</dbReference>
<name>A0A167PN62_CALVF</name>
<organism evidence="2 3">
    <name type="scientific">Calocera viscosa (strain TUFC12733)</name>
    <dbReference type="NCBI Taxonomy" id="1330018"/>
    <lineage>
        <taxon>Eukaryota</taxon>
        <taxon>Fungi</taxon>
        <taxon>Dikarya</taxon>
        <taxon>Basidiomycota</taxon>
        <taxon>Agaricomycotina</taxon>
        <taxon>Dacrymycetes</taxon>
        <taxon>Dacrymycetales</taxon>
        <taxon>Dacrymycetaceae</taxon>
        <taxon>Calocera</taxon>
    </lineage>
</organism>
<reference evidence="2 3" key="1">
    <citation type="journal article" date="2016" name="Mol. Biol. Evol.">
        <title>Comparative Genomics of Early-Diverging Mushroom-Forming Fungi Provides Insights into the Origins of Lignocellulose Decay Capabilities.</title>
        <authorList>
            <person name="Nagy L.G."/>
            <person name="Riley R."/>
            <person name="Tritt A."/>
            <person name="Adam C."/>
            <person name="Daum C."/>
            <person name="Floudas D."/>
            <person name="Sun H."/>
            <person name="Yadav J.S."/>
            <person name="Pangilinan J."/>
            <person name="Larsson K.H."/>
            <person name="Matsuura K."/>
            <person name="Barry K."/>
            <person name="Labutti K."/>
            <person name="Kuo R."/>
            <person name="Ohm R.A."/>
            <person name="Bhattacharya S.S."/>
            <person name="Shirouzu T."/>
            <person name="Yoshinaga Y."/>
            <person name="Martin F.M."/>
            <person name="Grigoriev I.V."/>
            <person name="Hibbett D.S."/>
        </authorList>
    </citation>
    <scope>NUCLEOTIDE SEQUENCE [LARGE SCALE GENOMIC DNA]</scope>
    <source>
        <strain evidence="2 3">TUFC12733</strain>
    </source>
</reference>
<accession>A0A167PN62</accession>
<dbReference type="InterPro" id="IPR013154">
    <property type="entry name" value="ADH-like_N"/>
</dbReference>
<gene>
    <name evidence="2" type="ORF">CALVIDRAFT_596560</name>
</gene>
<keyword evidence="3" id="KW-1185">Reference proteome</keyword>
<dbReference type="Proteomes" id="UP000076738">
    <property type="component" value="Unassembled WGS sequence"/>
</dbReference>
<evidence type="ECO:0000313" key="2">
    <source>
        <dbReference type="EMBL" id="KZO98968.1"/>
    </source>
</evidence>
<dbReference type="Pfam" id="PF08240">
    <property type="entry name" value="ADH_N"/>
    <property type="match status" value="1"/>
</dbReference>
<proteinExistence type="predicted"/>
<dbReference type="OrthoDB" id="10257049at2759"/>
<dbReference type="InterPro" id="IPR011032">
    <property type="entry name" value="GroES-like_sf"/>
</dbReference>
<dbReference type="EMBL" id="KV417274">
    <property type="protein sequence ID" value="KZO98968.1"/>
    <property type="molecule type" value="Genomic_DNA"/>
</dbReference>
<dbReference type="PANTHER" id="PTHR43677">
    <property type="entry name" value="SHORT-CHAIN DEHYDROGENASE/REDUCTASE"/>
    <property type="match status" value="1"/>
</dbReference>
<dbReference type="GO" id="GO:0016491">
    <property type="term" value="F:oxidoreductase activity"/>
    <property type="evidence" value="ECO:0007669"/>
    <property type="project" value="InterPro"/>
</dbReference>
<dbReference type="GO" id="GO:0005739">
    <property type="term" value="C:mitochondrion"/>
    <property type="evidence" value="ECO:0007669"/>
    <property type="project" value="TreeGrafter"/>
</dbReference>
<dbReference type="STRING" id="1330018.A0A167PN62"/>
<dbReference type="InterPro" id="IPR013149">
    <property type="entry name" value="ADH-like_C"/>
</dbReference>
<feature type="domain" description="Enoyl reductase (ER)" evidence="1">
    <location>
        <begin position="15"/>
        <end position="325"/>
    </location>
</feature>
<dbReference type="CDD" id="cd08241">
    <property type="entry name" value="QOR1"/>
    <property type="match status" value="1"/>
</dbReference>
<dbReference type="InterPro" id="IPR002364">
    <property type="entry name" value="Quin_OxRdtase/zeta-crystal_CS"/>
</dbReference>
<dbReference type="InterPro" id="IPR020843">
    <property type="entry name" value="ER"/>
</dbReference>
<sequence length="336" mass="36130">MRAIVINEYMHPSKRTVTNDAPEPTLGKHDILVDVEAAALNFFDILQSLGKYQNQPPFPYVLGAELSGTVNPNSPIPKGCRFKPGDRVFGYAQGAFAERVACDHRTFHSVPEGMTFDQAAGLSITYPTSYTGIISRGETKSGEWVLVHAGAGGVGLSAVQIAKALGAKVIATAGSPAKLEICKKVGGADEALDYTKPGWQKEVLRITGGKGVDVIYDPVGLIKDSLKCIAWKGRAVVVGFAGGKIEQLPSNLILLKNISVVGVHWGAYIKNEPEHVPEVWKGLFELFESGKLIPAVYDPPYIGLDSVPGALVDLESRKTWGKAVVRVKETPQRAKL</sequence>
<dbReference type="InterPro" id="IPR036291">
    <property type="entry name" value="NAD(P)-bd_dom_sf"/>
</dbReference>
<evidence type="ECO:0000259" key="1">
    <source>
        <dbReference type="SMART" id="SM00829"/>
    </source>
</evidence>
<dbReference type="AlphaFoldDB" id="A0A167PN62"/>
<dbReference type="Gene3D" id="3.90.180.10">
    <property type="entry name" value="Medium-chain alcohol dehydrogenases, catalytic domain"/>
    <property type="match status" value="1"/>
</dbReference>